<keyword evidence="1" id="KW-1133">Transmembrane helix</keyword>
<comment type="caution">
    <text evidence="2">The sequence shown here is derived from an EMBL/GenBank/DDBJ whole genome shotgun (WGS) entry which is preliminary data.</text>
</comment>
<feature type="transmembrane region" description="Helical" evidence="1">
    <location>
        <begin position="12"/>
        <end position="36"/>
    </location>
</feature>
<reference evidence="3" key="1">
    <citation type="journal article" date="2019" name="Int. J. Syst. Evol. Microbiol.">
        <title>The Global Catalogue of Microorganisms (GCM) 10K type strain sequencing project: providing services to taxonomists for standard genome sequencing and annotation.</title>
        <authorList>
            <consortium name="The Broad Institute Genomics Platform"/>
            <consortium name="The Broad Institute Genome Sequencing Center for Infectious Disease"/>
            <person name="Wu L."/>
            <person name="Ma J."/>
        </authorList>
    </citation>
    <scope>NUCLEOTIDE SEQUENCE [LARGE SCALE GENOMIC DNA]</scope>
    <source>
        <strain evidence="3">JCM 17525</strain>
    </source>
</reference>
<protein>
    <submittedName>
        <fullName evidence="2">Uncharacterized protein</fullName>
    </submittedName>
</protein>
<organism evidence="2 3">
    <name type="scientific">Corallibacter vietnamensis</name>
    <dbReference type="NCBI Taxonomy" id="904130"/>
    <lineage>
        <taxon>Bacteria</taxon>
        <taxon>Pseudomonadati</taxon>
        <taxon>Bacteroidota</taxon>
        <taxon>Flavobacteriia</taxon>
        <taxon>Flavobacteriales</taxon>
        <taxon>Flavobacteriaceae</taxon>
        <taxon>Corallibacter</taxon>
    </lineage>
</organism>
<name>A0ABP7GU01_9FLAO</name>
<keyword evidence="1" id="KW-0812">Transmembrane</keyword>
<proteinExistence type="predicted"/>
<evidence type="ECO:0000313" key="2">
    <source>
        <dbReference type="EMBL" id="GAA3775804.1"/>
    </source>
</evidence>
<evidence type="ECO:0000256" key="1">
    <source>
        <dbReference type="SAM" id="Phobius"/>
    </source>
</evidence>
<sequence length="145" mass="17130">MFSIWVCLNFNLFRSILFHTVWNLTITAIISIAIFFPDKTINHYEDDDIKVTWHRQSKSLKSTVDFFTPNHTIKAKNCNAIFLLKSTEWSSKSNNRLTTDFIPTEPFMEYNFSINLKDTITKNQDLYKPIKRFLTDSELIKPINK</sequence>
<keyword evidence="3" id="KW-1185">Reference proteome</keyword>
<accession>A0ABP7GU01</accession>
<dbReference type="Proteomes" id="UP001501456">
    <property type="component" value="Unassembled WGS sequence"/>
</dbReference>
<keyword evidence="1" id="KW-0472">Membrane</keyword>
<evidence type="ECO:0000313" key="3">
    <source>
        <dbReference type="Proteomes" id="UP001501456"/>
    </source>
</evidence>
<dbReference type="EMBL" id="BAABBI010000001">
    <property type="protein sequence ID" value="GAA3775804.1"/>
    <property type="molecule type" value="Genomic_DNA"/>
</dbReference>
<gene>
    <name evidence="2" type="ORF">GCM10022271_04930</name>
</gene>